<accession>E4XZP5</accession>
<reference evidence="1" key="1">
    <citation type="journal article" date="2010" name="Science">
        <title>Plasticity of animal genome architecture unmasked by rapid evolution of a pelagic tunicate.</title>
        <authorList>
            <person name="Denoeud F."/>
            <person name="Henriet S."/>
            <person name="Mungpakdee S."/>
            <person name="Aury J.M."/>
            <person name="Da Silva C."/>
            <person name="Brinkmann H."/>
            <person name="Mikhaleva J."/>
            <person name="Olsen L.C."/>
            <person name="Jubin C."/>
            <person name="Canestro C."/>
            <person name="Bouquet J.M."/>
            <person name="Danks G."/>
            <person name="Poulain J."/>
            <person name="Campsteijn C."/>
            <person name="Adamski M."/>
            <person name="Cross I."/>
            <person name="Yadetie F."/>
            <person name="Muffato M."/>
            <person name="Louis A."/>
            <person name="Butcher S."/>
            <person name="Tsagkogeorga G."/>
            <person name="Konrad A."/>
            <person name="Singh S."/>
            <person name="Jensen M.F."/>
            <person name="Cong E.H."/>
            <person name="Eikeseth-Otteraa H."/>
            <person name="Noel B."/>
            <person name="Anthouard V."/>
            <person name="Porcel B.M."/>
            <person name="Kachouri-Lafond R."/>
            <person name="Nishino A."/>
            <person name="Ugolini M."/>
            <person name="Chourrout P."/>
            <person name="Nishida H."/>
            <person name="Aasland R."/>
            <person name="Huzurbazar S."/>
            <person name="Westhof E."/>
            <person name="Delsuc F."/>
            <person name="Lehrach H."/>
            <person name="Reinhardt R."/>
            <person name="Weissenbach J."/>
            <person name="Roy S.W."/>
            <person name="Artiguenave F."/>
            <person name="Postlethwait J.H."/>
            <person name="Manak J.R."/>
            <person name="Thompson E.M."/>
            <person name="Jaillon O."/>
            <person name="Du Pasquier L."/>
            <person name="Boudinot P."/>
            <person name="Liberles D.A."/>
            <person name="Volff J.N."/>
            <person name="Philippe H."/>
            <person name="Lenhard B."/>
            <person name="Roest Crollius H."/>
            <person name="Wincker P."/>
            <person name="Chourrout D."/>
        </authorList>
    </citation>
    <scope>NUCLEOTIDE SEQUENCE [LARGE SCALE GENOMIC DNA]</scope>
</reference>
<gene>
    <name evidence="1" type="ORF">GSOID_T00011997001</name>
</gene>
<organism evidence="1">
    <name type="scientific">Oikopleura dioica</name>
    <name type="common">Tunicate</name>
    <dbReference type="NCBI Taxonomy" id="34765"/>
    <lineage>
        <taxon>Eukaryota</taxon>
        <taxon>Metazoa</taxon>
        <taxon>Chordata</taxon>
        <taxon>Tunicata</taxon>
        <taxon>Appendicularia</taxon>
        <taxon>Copelata</taxon>
        <taxon>Oikopleuridae</taxon>
        <taxon>Oikopleura</taxon>
    </lineage>
</organism>
<dbReference type="Proteomes" id="UP000001307">
    <property type="component" value="Unassembled WGS sequence"/>
</dbReference>
<protein>
    <submittedName>
        <fullName evidence="1">Uncharacterized protein</fullName>
    </submittedName>
</protein>
<evidence type="ECO:0000313" key="2">
    <source>
        <dbReference type="Proteomes" id="UP000001307"/>
    </source>
</evidence>
<evidence type="ECO:0000313" key="1">
    <source>
        <dbReference type="EMBL" id="CBY15107.1"/>
    </source>
</evidence>
<proteinExistence type="predicted"/>
<dbReference type="InParanoid" id="E4XZP5"/>
<dbReference type="AlphaFoldDB" id="E4XZP5"/>
<keyword evidence="2" id="KW-1185">Reference proteome</keyword>
<dbReference type="EMBL" id="FN653422">
    <property type="protein sequence ID" value="CBY15107.1"/>
    <property type="molecule type" value="Genomic_DNA"/>
</dbReference>
<name>E4XZP5_OIKDI</name>
<sequence length="165" mass="19002">MDLNGNQDLSESICDFEQLDLFLSNITFKFETNREMMEFYLQSRAHRSQSINAKLLNMTADTGYGPSGVKGTWCKFTIRNDYGHYLLENVVRDAIIDFRKARDEDEECCFGVVLEAGENDQVRYEFESLDMATFNLGVLLYEHDINCTQTLREGAFRAGSGHFNF</sequence>